<name>A0A0F9QNF6_9ZZZZ</name>
<proteinExistence type="predicted"/>
<sequence>MGVFLDTGFYLGLCHPKDKYAELSEKILKNLATGNYGVLYTSYFIINEVTTLAAIRSKNNIKVFNHLEKLLWGSKKIANILPFDLNFEFETWELFKKVNTTNLKEKKSMSYTDISSIVLCNHHQIEYIVSFDSHFDGFLQRMFQI</sequence>
<reference evidence="2" key="1">
    <citation type="journal article" date="2015" name="Nature">
        <title>Complex archaea that bridge the gap between prokaryotes and eukaryotes.</title>
        <authorList>
            <person name="Spang A."/>
            <person name="Saw J.H."/>
            <person name="Jorgensen S.L."/>
            <person name="Zaremba-Niedzwiedzka K."/>
            <person name="Martijn J."/>
            <person name="Lind A.E."/>
            <person name="van Eijk R."/>
            <person name="Schleper C."/>
            <person name="Guy L."/>
            <person name="Ettema T.J."/>
        </authorList>
    </citation>
    <scope>NUCLEOTIDE SEQUENCE</scope>
</reference>
<organism evidence="2">
    <name type="scientific">marine sediment metagenome</name>
    <dbReference type="NCBI Taxonomy" id="412755"/>
    <lineage>
        <taxon>unclassified sequences</taxon>
        <taxon>metagenomes</taxon>
        <taxon>ecological metagenomes</taxon>
    </lineage>
</organism>
<dbReference type="InterPro" id="IPR029060">
    <property type="entry name" value="PIN-like_dom_sf"/>
</dbReference>
<gene>
    <name evidence="2" type="ORF">LCGC14_0697780</name>
</gene>
<dbReference type="SUPFAM" id="SSF88723">
    <property type="entry name" value="PIN domain-like"/>
    <property type="match status" value="1"/>
</dbReference>
<protein>
    <recommendedName>
        <fullName evidence="1">PIN domain-containing protein</fullName>
    </recommendedName>
</protein>
<evidence type="ECO:0000259" key="1">
    <source>
        <dbReference type="Pfam" id="PF01850"/>
    </source>
</evidence>
<dbReference type="EMBL" id="LAZR01001478">
    <property type="protein sequence ID" value="KKN43964.1"/>
    <property type="molecule type" value="Genomic_DNA"/>
</dbReference>
<dbReference type="Gene3D" id="3.40.50.1010">
    <property type="entry name" value="5'-nuclease"/>
    <property type="match status" value="1"/>
</dbReference>
<feature type="domain" description="PIN" evidence="1">
    <location>
        <begin position="3"/>
        <end position="136"/>
    </location>
</feature>
<comment type="caution">
    <text evidence="2">The sequence shown here is derived from an EMBL/GenBank/DDBJ whole genome shotgun (WGS) entry which is preliminary data.</text>
</comment>
<evidence type="ECO:0000313" key="2">
    <source>
        <dbReference type="EMBL" id="KKN43964.1"/>
    </source>
</evidence>
<dbReference type="Pfam" id="PF01850">
    <property type="entry name" value="PIN"/>
    <property type="match status" value="1"/>
</dbReference>
<accession>A0A0F9QNF6</accession>
<dbReference type="AlphaFoldDB" id="A0A0F9QNF6"/>
<dbReference type="InterPro" id="IPR002716">
    <property type="entry name" value="PIN_dom"/>
</dbReference>